<name>A0A3Q9UJL0_9ACTN</name>
<evidence type="ECO:0000313" key="1">
    <source>
        <dbReference type="EMBL" id="AZZ38683.1"/>
    </source>
</evidence>
<proteinExistence type="predicted"/>
<dbReference type="Proteomes" id="UP000285875">
    <property type="component" value="Chromosome"/>
</dbReference>
<accession>A0A3Q9UJL0</accession>
<dbReference type="GeneID" id="82884715"/>
<dbReference type="RefSeq" id="WP_097798274.1">
    <property type="nucleotide sequence ID" value="NZ_CP025570.1"/>
</dbReference>
<reference evidence="2" key="1">
    <citation type="submission" date="2017-12" db="EMBL/GenBank/DDBJ databases">
        <title>Whole genome sequencing of Acidipropionibacterium jensenii strains JS279 and JS280.</title>
        <authorList>
            <person name="Deptula P."/>
            <person name="Laine P."/>
            <person name="Smolander O.-P."/>
            <person name="Paulin L."/>
            <person name="Auvinen P."/>
            <person name="Varmanen P."/>
        </authorList>
    </citation>
    <scope>NUCLEOTIDE SEQUENCE [LARGE SCALE GENOMIC DNA]</scope>
    <source>
        <strain evidence="2">JS280</strain>
    </source>
</reference>
<dbReference type="KEGG" id="aji:C0Z10_01770"/>
<organism evidence="1 2">
    <name type="scientific">Acidipropionibacterium jensenii</name>
    <dbReference type="NCBI Taxonomy" id="1749"/>
    <lineage>
        <taxon>Bacteria</taxon>
        <taxon>Bacillati</taxon>
        <taxon>Actinomycetota</taxon>
        <taxon>Actinomycetes</taxon>
        <taxon>Propionibacteriales</taxon>
        <taxon>Propionibacteriaceae</taxon>
        <taxon>Acidipropionibacterium</taxon>
    </lineage>
</organism>
<gene>
    <name evidence="1" type="ORF">C0Z10_01770</name>
</gene>
<dbReference type="EMBL" id="CP025570">
    <property type="protein sequence ID" value="AZZ38683.1"/>
    <property type="molecule type" value="Genomic_DNA"/>
</dbReference>
<evidence type="ECO:0000313" key="2">
    <source>
        <dbReference type="Proteomes" id="UP000285875"/>
    </source>
</evidence>
<protein>
    <submittedName>
        <fullName evidence="1">DUF1453 domain-containing protein</fullName>
    </submittedName>
</protein>
<dbReference type="AlphaFoldDB" id="A0A3Q9UJL0"/>
<sequence length="161" mass="17615">MSVYELIAILGLTSYAIYQQTRRHEVVARTRFKLTFIYLAVGLLIGGMHLPSTPLAAVFLVISILLSLIVGQIRGRLTRLWVEDGKVYSQGTPLTVAIFLGLIASKFVLGTIAYFTHASDTGGIGEILIMLAIMMAIQAELIHRRAMRLEDEPVVGDASLA</sequence>